<keyword evidence="2" id="KW-1185">Reference proteome</keyword>
<comment type="caution">
    <text evidence="1">The sequence shown here is derived from an EMBL/GenBank/DDBJ whole genome shotgun (WGS) entry which is preliminary data.</text>
</comment>
<name>A0ACC0B372_CATRO</name>
<sequence>MSSGRLSMIELTPIYNVEDKVPRQNIHHELWPLGDIDPKNAKFPCCLVWAPLPVVSWLAPFIGHVGICREDGVVLDFSGSNPVNVDNFAFAPVARYIQLDRKYDDALHSNMRQFEHRSYNLFTCNCHSFAANCVNRLSYGGGSMEWNMINVAALILFKGQWIDWYSALRSFLPFVIVMCLGIVMVGWPFLIGMLSFSLLLLGWFLMETPPFGSSPAPMIYVKLARFQSFPFFNSKEWLTPTSQVI</sequence>
<dbReference type="Proteomes" id="UP001060085">
    <property type="component" value="Linkage Group LG04"/>
</dbReference>
<reference evidence="2" key="1">
    <citation type="journal article" date="2023" name="Nat. Plants">
        <title>Single-cell RNA sequencing provides a high-resolution roadmap for understanding the multicellular compartmentation of specialized metabolism.</title>
        <authorList>
            <person name="Sun S."/>
            <person name="Shen X."/>
            <person name="Li Y."/>
            <person name="Li Y."/>
            <person name="Wang S."/>
            <person name="Li R."/>
            <person name="Zhang H."/>
            <person name="Shen G."/>
            <person name="Guo B."/>
            <person name="Wei J."/>
            <person name="Xu J."/>
            <person name="St-Pierre B."/>
            <person name="Chen S."/>
            <person name="Sun C."/>
        </authorList>
    </citation>
    <scope>NUCLEOTIDE SEQUENCE [LARGE SCALE GENOMIC DNA]</scope>
</reference>
<evidence type="ECO:0000313" key="1">
    <source>
        <dbReference type="EMBL" id="KAI5667078.1"/>
    </source>
</evidence>
<protein>
    <submittedName>
        <fullName evidence="1">Uncharacterized protein</fullName>
    </submittedName>
</protein>
<organism evidence="1 2">
    <name type="scientific">Catharanthus roseus</name>
    <name type="common">Madagascar periwinkle</name>
    <name type="synonym">Vinca rosea</name>
    <dbReference type="NCBI Taxonomy" id="4058"/>
    <lineage>
        <taxon>Eukaryota</taxon>
        <taxon>Viridiplantae</taxon>
        <taxon>Streptophyta</taxon>
        <taxon>Embryophyta</taxon>
        <taxon>Tracheophyta</taxon>
        <taxon>Spermatophyta</taxon>
        <taxon>Magnoliopsida</taxon>
        <taxon>eudicotyledons</taxon>
        <taxon>Gunneridae</taxon>
        <taxon>Pentapetalae</taxon>
        <taxon>asterids</taxon>
        <taxon>lamiids</taxon>
        <taxon>Gentianales</taxon>
        <taxon>Apocynaceae</taxon>
        <taxon>Rauvolfioideae</taxon>
        <taxon>Vinceae</taxon>
        <taxon>Catharanthinae</taxon>
        <taxon>Catharanthus</taxon>
    </lineage>
</organism>
<dbReference type="EMBL" id="CM044704">
    <property type="protein sequence ID" value="KAI5667078.1"/>
    <property type="molecule type" value="Genomic_DNA"/>
</dbReference>
<gene>
    <name evidence="1" type="ORF">M9H77_16931</name>
</gene>
<evidence type="ECO:0000313" key="2">
    <source>
        <dbReference type="Proteomes" id="UP001060085"/>
    </source>
</evidence>
<accession>A0ACC0B372</accession>
<proteinExistence type="predicted"/>